<evidence type="ECO:0000313" key="2">
    <source>
        <dbReference type="Proteomes" id="UP000231019"/>
    </source>
</evidence>
<accession>A0A2M7G6Q6</accession>
<organism evidence="1 2">
    <name type="scientific">bacterium (Candidatus Blackallbacteria) CG17_big_fil_post_rev_8_21_14_2_50_48_46</name>
    <dbReference type="NCBI Taxonomy" id="2014261"/>
    <lineage>
        <taxon>Bacteria</taxon>
        <taxon>Candidatus Blackallbacteria</taxon>
    </lineage>
</organism>
<proteinExistence type="predicted"/>
<evidence type="ECO:0000313" key="1">
    <source>
        <dbReference type="EMBL" id="PIW17583.1"/>
    </source>
</evidence>
<name>A0A2M7G6Q6_9BACT</name>
<gene>
    <name evidence="1" type="ORF">COW36_08800</name>
</gene>
<reference evidence="1 2" key="1">
    <citation type="submission" date="2017-09" db="EMBL/GenBank/DDBJ databases">
        <title>Depth-based differentiation of microbial function through sediment-hosted aquifers and enrichment of novel symbionts in the deep terrestrial subsurface.</title>
        <authorList>
            <person name="Probst A.J."/>
            <person name="Ladd B."/>
            <person name="Jarett J.K."/>
            <person name="Geller-Mcgrath D.E."/>
            <person name="Sieber C.M."/>
            <person name="Emerson J.B."/>
            <person name="Anantharaman K."/>
            <person name="Thomas B.C."/>
            <person name="Malmstrom R."/>
            <person name="Stieglmeier M."/>
            <person name="Klingl A."/>
            <person name="Woyke T."/>
            <person name="Ryan C.M."/>
            <person name="Banfield J.F."/>
        </authorList>
    </citation>
    <scope>NUCLEOTIDE SEQUENCE [LARGE SCALE GENOMIC DNA]</scope>
    <source>
        <strain evidence="1">CG17_big_fil_post_rev_8_21_14_2_50_48_46</strain>
    </source>
</reference>
<sequence>MTSPNWGLKSPLDLFSRFFQPVKAQSAPPSPLIGPISPVPIPSSPVQAEPDLIAMGAVSRSTSGKALSLSFLEKMTPAAAPAPAPAMQKIEYQKPVQLREGVMMYMPQNPLKVDQSVDVIIQFRGDVPQRFAQSGVPAVVISAETSGLSGAMMEKFGQKEFVPQILETVKARLEKQYGPQVKIGRLALGSFSAGYAPLQVALSNPAVSARTDAVMVIDGIHYGAKGKPNPAAHQPFVDFAKAAAAGQKMMVITHSAIQPSYSSSTDAADYILKAAGAQRQPLASAEPDGQDSNRYKERIAPANRADRGSFHVEGFAGNQARNHVEQIDNLGNLWARYLAPRWNTSP</sequence>
<dbReference type="AlphaFoldDB" id="A0A2M7G6Q6"/>
<protein>
    <submittedName>
        <fullName evidence="1">Uncharacterized protein</fullName>
    </submittedName>
</protein>
<comment type="caution">
    <text evidence="1">The sequence shown here is derived from an EMBL/GenBank/DDBJ whole genome shotgun (WGS) entry which is preliminary data.</text>
</comment>
<dbReference type="Proteomes" id="UP000231019">
    <property type="component" value="Unassembled WGS sequence"/>
</dbReference>
<dbReference type="EMBL" id="PFFQ01000023">
    <property type="protein sequence ID" value="PIW17583.1"/>
    <property type="molecule type" value="Genomic_DNA"/>
</dbReference>